<dbReference type="PANTHER" id="PTHR18919:SF139">
    <property type="entry name" value="THIOLASE-LIKE PROTEIN TYPE 1 ADDITIONAL C-TERMINAL DOMAIN-CONTAINING PROTEIN"/>
    <property type="match status" value="1"/>
</dbReference>
<evidence type="ECO:0000259" key="5">
    <source>
        <dbReference type="Pfam" id="PF18313"/>
    </source>
</evidence>
<dbReference type="Gene3D" id="2.40.50.840">
    <property type="match status" value="1"/>
</dbReference>
<dbReference type="EMBL" id="JAVFHQ010000050">
    <property type="protein sequence ID" value="KAK4541676.1"/>
    <property type="molecule type" value="Genomic_DNA"/>
</dbReference>
<keyword evidence="2" id="KW-0808">Transferase</keyword>
<keyword evidence="7" id="KW-1185">Reference proteome</keyword>
<organism evidence="6 7">
    <name type="scientific">Oleoguttula mirabilis</name>
    <dbReference type="NCBI Taxonomy" id="1507867"/>
    <lineage>
        <taxon>Eukaryota</taxon>
        <taxon>Fungi</taxon>
        <taxon>Dikarya</taxon>
        <taxon>Ascomycota</taxon>
        <taxon>Pezizomycotina</taxon>
        <taxon>Dothideomycetes</taxon>
        <taxon>Dothideomycetidae</taxon>
        <taxon>Mycosphaerellales</taxon>
        <taxon>Teratosphaeriaceae</taxon>
        <taxon>Oleoguttula</taxon>
    </lineage>
</organism>
<reference evidence="6 7" key="1">
    <citation type="submission" date="2021-11" db="EMBL/GenBank/DDBJ databases">
        <title>Black yeast isolated from Biological Soil Crust.</title>
        <authorList>
            <person name="Kurbessoian T."/>
        </authorList>
    </citation>
    <scope>NUCLEOTIDE SEQUENCE [LARGE SCALE GENOMIC DNA]</scope>
    <source>
        <strain evidence="6 7">CCFEE 5522</strain>
    </source>
</reference>
<feature type="domain" description="Thiolase-like protein type 1 additional C-terminal" evidence="5">
    <location>
        <begin position="421"/>
        <end position="504"/>
    </location>
</feature>
<feature type="region of interest" description="Disordered" evidence="4">
    <location>
        <begin position="158"/>
        <end position="178"/>
    </location>
</feature>
<sequence>MAPPPTTPVVIGVGDVVNRSKKIENAIEPLQLMLQAIQKALQDAGLESAATAALQSEIDSIDVVKTWTWPYPDLPGLIAERLVVQPTWKHYSEHGGNQPAHLFDEAARRISKGESKVAVVTGGEALASLSACAAAKRLPPPNWTPLNEEVNGVFSPTTRELPSSALPGAWRPPRSGSDKVDLGATHSIGNPIHIYPLYENAFRAHRGQSIEENNAESAQLYAEFAKVAEGNDYAWSKDGPVETMESIGTVTKKNRMICSPYPLLMNAFNTVNLAAACILTSAQHARELGIPEDRWIYALGGAGTRDSNDCLEACGLKKEDIDLYDFYSCFPIVPKLACQHLGLPVTGSPKPISLLGGLTSFGGAGNNYSMHAITEMVRQLRTGESKTGLVLANGGVFTYQNTLCLSSSPRSDGVPYPDRNPLPEIVTDVQVPIVEETAEGDATIETYTVEFSRDGSPLRGYVVGRLKANGHRFIANHADARTLQELCSGEIEQVGRSGQVRPAGDGRNVFTFGHEMAKL</sequence>
<comment type="similarity">
    <text evidence="1">Belongs to the thiolase-like superfamily. Thiolase family.</text>
</comment>
<dbReference type="AlphaFoldDB" id="A0AAV9JAA1"/>
<evidence type="ECO:0000256" key="3">
    <source>
        <dbReference type="ARBA" id="ARBA00023315"/>
    </source>
</evidence>
<dbReference type="SUPFAM" id="SSF53901">
    <property type="entry name" value="Thiolase-like"/>
    <property type="match status" value="2"/>
</dbReference>
<evidence type="ECO:0000313" key="7">
    <source>
        <dbReference type="Proteomes" id="UP001324427"/>
    </source>
</evidence>
<dbReference type="Gene3D" id="3.40.47.10">
    <property type="match status" value="1"/>
</dbReference>
<evidence type="ECO:0000256" key="4">
    <source>
        <dbReference type="SAM" id="MobiDB-lite"/>
    </source>
</evidence>
<protein>
    <recommendedName>
        <fullName evidence="5">Thiolase-like protein type 1 additional C-terminal domain-containing protein</fullName>
    </recommendedName>
</protein>
<dbReference type="InterPro" id="IPR040771">
    <property type="entry name" value="TLP1_add_C"/>
</dbReference>
<dbReference type="PANTHER" id="PTHR18919">
    <property type="entry name" value="ACETYL-COA C-ACYLTRANSFERASE"/>
    <property type="match status" value="1"/>
</dbReference>
<gene>
    <name evidence="6" type="ORF">LTR36_007820</name>
</gene>
<dbReference type="GO" id="GO:0016746">
    <property type="term" value="F:acyltransferase activity"/>
    <property type="evidence" value="ECO:0007669"/>
    <property type="project" value="UniProtKB-KW"/>
</dbReference>
<comment type="caution">
    <text evidence="6">The sequence shown here is derived from an EMBL/GenBank/DDBJ whole genome shotgun (WGS) entry which is preliminary data.</text>
</comment>
<name>A0AAV9JAA1_9PEZI</name>
<accession>A0AAV9JAA1</accession>
<dbReference type="InterPro" id="IPR016039">
    <property type="entry name" value="Thiolase-like"/>
</dbReference>
<dbReference type="Proteomes" id="UP001324427">
    <property type="component" value="Unassembled WGS sequence"/>
</dbReference>
<proteinExistence type="inferred from homology"/>
<evidence type="ECO:0000256" key="1">
    <source>
        <dbReference type="ARBA" id="ARBA00010982"/>
    </source>
</evidence>
<evidence type="ECO:0000256" key="2">
    <source>
        <dbReference type="ARBA" id="ARBA00022679"/>
    </source>
</evidence>
<dbReference type="Pfam" id="PF18313">
    <property type="entry name" value="TLP1_add_C"/>
    <property type="match status" value="1"/>
</dbReference>
<evidence type="ECO:0000313" key="6">
    <source>
        <dbReference type="EMBL" id="KAK4541676.1"/>
    </source>
</evidence>
<keyword evidence="3" id="KW-0012">Acyltransferase</keyword>